<proteinExistence type="predicted"/>
<accession>A0A1Y5SZT8</accession>
<dbReference type="Proteomes" id="UP000193827">
    <property type="component" value="Unassembled WGS sequence"/>
</dbReference>
<keyword evidence="2" id="KW-1185">Reference proteome</keyword>
<name>A0A1Y5SZT8_9RHOB</name>
<sequence>MWRRLAIFIATFSLPITIWAEPAVLTLPQVDSLAGQALEDGQPRLAYDLSKGLLQADPRNPRAHYYQALALAQVEAFGAAQQSAAEAYRHSNTDEQRYQAANLAAQLSFADERLTGSQLWLRRAVQYAPDETSRDKTISAYRNVRYKNPLHFNFQFSITPSDNVNNGSNSPLNVIDGVPFVGTLSPAALALSGLVTTAEVEGSYRIFQGEKHETRLTGGLYTRHVSLSDPAPGLSGKDLSSTIAEIGVREIMLGTNQDVVWQFDVTGGRTWYGGDPLYDFVTLGAKRQNRLREGLYLTFGGEIEQQQDETNSDADTIQIEAFGEVSLRLKNKSNLAFRLQYRDSDSDGFNRTSQQWSSIASYSPGKQLGPAQMSFSLGYSTLEYDDYRLLIFTVPGGRRDESVFGSISATFKDWSYLGFVPTVSLTSEQSRSNVSRFDVDETSVTLGIRSEF</sequence>
<dbReference type="AlphaFoldDB" id="A0A1Y5SZT8"/>
<protein>
    <recommendedName>
        <fullName evidence="3">Tetratricopeptide repeat protein</fullName>
    </recommendedName>
</protein>
<dbReference type="RefSeq" id="WP_085893038.1">
    <property type="nucleotide sequence ID" value="NZ_FWFL01000007.1"/>
</dbReference>
<evidence type="ECO:0008006" key="3">
    <source>
        <dbReference type="Google" id="ProtNLM"/>
    </source>
</evidence>
<reference evidence="1 2" key="1">
    <citation type="submission" date="2017-03" db="EMBL/GenBank/DDBJ databases">
        <authorList>
            <person name="Afonso C.L."/>
            <person name="Miller P.J."/>
            <person name="Scott M.A."/>
            <person name="Spackman E."/>
            <person name="Goraichik I."/>
            <person name="Dimitrov K.M."/>
            <person name="Suarez D.L."/>
            <person name="Swayne D.E."/>
        </authorList>
    </citation>
    <scope>NUCLEOTIDE SEQUENCE [LARGE SCALE GENOMIC DNA]</scope>
    <source>
        <strain evidence="1 2">CECT 8287</strain>
    </source>
</reference>
<dbReference type="SUPFAM" id="SSF48452">
    <property type="entry name" value="TPR-like"/>
    <property type="match status" value="1"/>
</dbReference>
<dbReference type="EMBL" id="FWFL01000007">
    <property type="protein sequence ID" value="SLN52870.1"/>
    <property type="molecule type" value="Genomic_DNA"/>
</dbReference>
<gene>
    <name evidence="1" type="ORF">PEL8287_02812</name>
</gene>
<evidence type="ECO:0000313" key="1">
    <source>
        <dbReference type="EMBL" id="SLN52870.1"/>
    </source>
</evidence>
<evidence type="ECO:0000313" key="2">
    <source>
        <dbReference type="Proteomes" id="UP000193827"/>
    </source>
</evidence>
<organism evidence="1 2">
    <name type="scientific">Roseovarius litorisediminis</name>
    <dbReference type="NCBI Taxonomy" id="1312363"/>
    <lineage>
        <taxon>Bacteria</taxon>
        <taxon>Pseudomonadati</taxon>
        <taxon>Pseudomonadota</taxon>
        <taxon>Alphaproteobacteria</taxon>
        <taxon>Rhodobacterales</taxon>
        <taxon>Roseobacteraceae</taxon>
        <taxon>Roseovarius</taxon>
    </lineage>
</organism>
<dbReference type="InterPro" id="IPR011990">
    <property type="entry name" value="TPR-like_helical_dom_sf"/>
</dbReference>